<dbReference type="Gene3D" id="3.30.2310.20">
    <property type="entry name" value="RelE-like"/>
    <property type="match status" value="1"/>
</dbReference>
<dbReference type="EMBL" id="CP073041">
    <property type="protein sequence ID" value="UXE58404.1"/>
    <property type="molecule type" value="Genomic_DNA"/>
</dbReference>
<gene>
    <name evidence="1" type="ORF">KA717_20195</name>
</gene>
<proteinExistence type="predicted"/>
<dbReference type="KEGG" id="wna:KA717_20195"/>
<dbReference type="SUPFAM" id="SSF143011">
    <property type="entry name" value="RelE-like"/>
    <property type="match status" value="1"/>
</dbReference>
<sequence>MDLSIQRRAEITLRSLSPSERKKVLHKLHLLTDAELSYSGNIRKLQSTDLYSYPAGRLRIILSKNDAGWVVEDIIDHDKYRRLGLEDKYRRLELETSPVEKA</sequence>
<dbReference type="InterPro" id="IPR035093">
    <property type="entry name" value="RelE/ParE_toxin_dom_sf"/>
</dbReference>
<dbReference type="AlphaFoldDB" id="A0A977PTJ2"/>
<name>A0A977PTJ2_9CYAN</name>
<organism evidence="1">
    <name type="scientific">Woronichinia naegeliana WA131</name>
    <dbReference type="NCBI Taxonomy" id="2824559"/>
    <lineage>
        <taxon>Bacteria</taxon>
        <taxon>Bacillati</taxon>
        <taxon>Cyanobacteriota</taxon>
        <taxon>Cyanophyceae</taxon>
        <taxon>Synechococcales</taxon>
        <taxon>Coelosphaeriaceae</taxon>
        <taxon>Woronichinia</taxon>
    </lineage>
</organism>
<protein>
    <submittedName>
        <fullName evidence="1">Uncharacterized protein</fullName>
    </submittedName>
</protein>
<accession>A0A977PTJ2</accession>
<reference evidence="1" key="1">
    <citation type="submission" date="2021-04" db="EMBL/GenBank/DDBJ databases">
        <title>Genome sequence of Woronichinia naegeliana from Washington state freshwater lake bloom.</title>
        <authorList>
            <person name="Dreher T.W."/>
        </authorList>
    </citation>
    <scope>NUCLEOTIDE SEQUENCE</scope>
    <source>
        <strain evidence="1">WA131</strain>
    </source>
</reference>
<dbReference type="Proteomes" id="UP001065613">
    <property type="component" value="Chromosome"/>
</dbReference>
<evidence type="ECO:0000313" key="1">
    <source>
        <dbReference type="EMBL" id="UXE58404.1"/>
    </source>
</evidence>